<accession>A0A4R2HKD5</accession>
<proteinExistence type="predicted"/>
<gene>
    <name evidence="1" type="ORF">EV652_105465</name>
</gene>
<name>A0A4R2HKD5_9ACTN</name>
<evidence type="ECO:0000313" key="1">
    <source>
        <dbReference type="EMBL" id="TCO30470.1"/>
    </source>
</evidence>
<organism evidence="1 2">
    <name type="scientific">Kribbella steppae</name>
    <dbReference type="NCBI Taxonomy" id="2512223"/>
    <lineage>
        <taxon>Bacteria</taxon>
        <taxon>Bacillati</taxon>
        <taxon>Actinomycetota</taxon>
        <taxon>Actinomycetes</taxon>
        <taxon>Propionibacteriales</taxon>
        <taxon>Kribbellaceae</taxon>
        <taxon>Kribbella</taxon>
    </lineage>
</organism>
<dbReference type="EMBL" id="SLWN01000005">
    <property type="protein sequence ID" value="TCO30470.1"/>
    <property type="molecule type" value="Genomic_DNA"/>
</dbReference>
<dbReference type="Proteomes" id="UP000294508">
    <property type="component" value="Unassembled WGS sequence"/>
</dbReference>
<dbReference type="InterPro" id="IPR027417">
    <property type="entry name" value="P-loop_NTPase"/>
</dbReference>
<keyword evidence="2" id="KW-1185">Reference proteome</keyword>
<dbReference type="Gene3D" id="3.40.50.300">
    <property type="entry name" value="P-loop containing nucleotide triphosphate hydrolases"/>
    <property type="match status" value="1"/>
</dbReference>
<dbReference type="SUPFAM" id="SSF52540">
    <property type="entry name" value="P-loop containing nucleoside triphosphate hydrolases"/>
    <property type="match status" value="1"/>
</dbReference>
<dbReference type="AlphaFoldDB" id="A0A4R2HKD5"/>
<comment type="caution">
    <text evidence="1">The sequence shown here is derived from an EMBL/GenBank/DDBJ whole genome shotgun (WGS) entry which is preliminary data.</text>
</comment>
<reference evidence="1 2" key="1">
    <citation type="journal article" date="2015" name="Stand. Genomic Sci.">
        <title>Genomic Encyclopedia of Bacterial and Archaeal Type Strains, Phase III: the genomes of soil and plant-associated and newly described type strains.</title>
        <authorList>
            <person name="Whitman W.B."/>
            <person name="Woyke T."/>
            <person name="Klenk H.P."/>
            <person name="Zhou Y."/>
            <person name="Lilburn T.G."/>
            <person name="Beck B.J."/>
            <person name="De Vos P."/>
            <person name="Vandamme P."/>
            <person name="Eisen J.A."/>
            <person name="Garrity G."/>
            <person name="Hugenholtz P."/>
            <person name="Kyrpides N.C."/>
        </authorList>
    </citation>
    <scope>NUCLEOTIDE SEQUENCE [LARGE SCALE GENOMIC DNA]</scope>
    <source>
        <strain evidence="1 2">VKM Ac-2572</strain>
    </source>
</reference>
<sequence>MRMPRTVFLSGPAGSGKTTILRLSHDEKLTTWGRTAAIDTDQLFLMVDPHWDLPYDDARTALVLRQCVSLAESFFGADYDNVLIAGNTIHDSIDLNPVIPDLLRLGRVFHLSLDPSKEAVLRRTADDPDRSPAHLMNDLHLLRAKRSPWSAPVDNSTLTPLETLQKIAHLVQSGEGEIRGPLPDF</sequence>
<evidence type="ECO:0008006" key="3">
    <source>
        <dbReference type="Google" id="ProtNLM"/>
    </source>
</evidence>
<evidence type="ECO:0000313" key="2">
    <source>
        <dbReference type="Proteomes" id="UP000294508"/>
    </source>
</evidence>
<protein>
    <recommendedName>
        <fullName evidence="3">Shikimate kinase</fullName>
    </recommendedName>
</protein>